<feature type="compositionally biased region" description="Basic and acidic residues" evidence="1">
    <location>
        <begin position="96"/>
        <end position="115"/>
    </location>
</feature>
<protein>
    <submittedName>
        <fullName evidence="2">Uncharacterized protein</fullName>
    </submittedName>
</protein>
<keyword evidence="3" id="KW-1185">Reference proteome</keyword>
<evidence type="ECO:0000313" key="2">
    <source>
        <dbReference type="EMBL" id="KAG2202525.1"/>
    </source>
</evidence>
<name>A0A8H7R271_9FUNG</name>
<comment type="caution">
    <text evidence="2">The sequence shown here is derived from an EMBL/GenBank/DDBJ whole genome shotgun (WGS) entry which is preliminary data.</text>
</comment>
<evidence type="ECO:0000313" key="3">
    <source>
        <dbReference type="Proteomes" id="UP000650833"/>
    </source>
</evidence>
<dbReference type="EMBL" id="JAEPRC010000256">
    <property type="protein sequence ID" value="KAG2202525.1"/>
    <property type="molecule type" value="Genomic_DNA"/>
</dbReference>
<evidence type="ECO:0000256" key="1">
    <source>
        <dbReference type="SAM" id="MobiDB-lite"/>
    </source>
</evidence>
<sequence length="375" mass="44077">MLQNEKVFLKNAFQKEGLSALKTHLYRFTKLVKPKGINLWADDLLDKVDRMMSSDEMMEYWEACRQKDNRNQMRENAQLEEAVYLRTRKRTLDAMLDKDIQENDSPKNSRSHNQEEPDIYNDISFISTSTDTEFSSNTIESERIPYQRCIPCFDELTKAKSKKLNYENIEQYDANLLGFEEILLLSSIKYKENESYLCDELEAEESRLVHAWIRACQRKTELDILPKSSSQLKLVSYLYIMHRHIMNEIPGLVKLVNHEEEFKLKHVFPLLELVFHDMSIRCDVASKVFDNTDTSLFATIRPDFLVMNNETELVVIEVKPFNTSHSLLEADEIRIAELTKKILHRRMATAKSEKEFNSFGIIIAGKYNILSFYYF</sequence>
<feature type="region of interest" description="Disordered" evidence="1">
    <location>
        <begin position="96"/>
        <end position="116"/>
    </location>
</feature>
<accession>A0A8H7R271</accession>
<dbReference type="OrthoDB" id="2206566at2759"/>
<gene>
    <name evidence="2" type="ORF">INT46_005082</name>
</gene>
<dbReference type="AlphaFoldDB" id="A0A8H7R271"/>
<proteinExistence type="predicted"/>
<dbReference type="Proteomes" id="UP000650833">
    <property type="component" value="Unassembled WGS sequence"/>
</dbReference>
<reference evidence="2" key="1">
    <citation type="submission" date="2020-12" db="EMBL/GenBank/DDBJ databases">
        <title>Metabolic potential, ecology and presence of endohyphal bacteria is reflected in genomic diversity of Mucoromycotina.</title>
        <authorList>
            <person name="Muszewska A."/>
            <person name="Okrasinska A."/>
            <person name="Steczkiewicz K."/>
            <person name="Drgas O."/>
            <person name="Orlowska M."/>
            <person name="Perlinska-Lenart U."/>
            <person name="Aleksandrzak-Piekarczyk T."/>
            <person name="Szatraj K."/>
            <person name="Zielenkiewicz U."/>
            <person name="Pilsyk S."/>
            <person name="Malc E."/>
            <person name="Mieczkowski P."/>
            <person name="Kruszewska J.S."/>
            <person name="Biernat P."/>
            <person name="Pawlowska J."/>
        </authorList>
    </citation>
    <scope>NUCLEOTIDE SEQUENCE</scope>
    <source>
        <strain evidence="2">CBS 226.32</strain>
    </source>
</reference>
<organism evidence="2 3">
    <name type="scientific">Mucor plumbeus</name>
    <dbReference type="NCBI Taxonomy" id="97098"/>
    <lineage>
        <taxon>Eukaryota</taxon>
        <taxon>Fungi</taxon>
        <taxon>Fungi incertae sedis</taxon>
        <taxon>Mucoromycota</taxon>
        <taxon>Mucoromycotina</taxon>
        <taxon>Mucoromycetes</taxon>
        <taxon>Mucorales</taxon>
        <taxon>Mucorineae</taxon>
        <taxon>Mucoraceae</taxon>
        <taxon>Mucor</taxon>
    </lineage>
</organism>